<dbReference type="Proteomes" id="UP000237105">
    <property type="component" value="Unassembled WGS sequence"/>
</dbReference>
<gene>
    <name evidence="1" type="ORF">PanWU01x14_065910</name>
</gene>
<organism evidence="1 2">
    <name type="scientific">Parasponia andersonii</name>
    <name type="common">Sponia andersonii</name>
    <dbReference type="NCBI Taxonomy" id="3476"/>
    <lineage>
        <taxon>Eukaryota</taxon>
        <taxon>Viridiplantae</taxon>
        <taxon>Streptophyta</taxon>
        <taxon>Embryophyta</taxon>
        <taxon>Tracheophyta</taxon>
        <taxon>Spermatophyta</taxon>
        <taxon>Magnoliopsida</taxon>
        <taxon>eudicotyledons</taxon>
        <taxon>Gunneridae</taxon>
        <taxon>Pentapetalae</taxon>
        <taxon>rosids</taxon>
        <taxon>fabids</taxon>
        <taxon>Rosales</taxon>
        <taxon>Cannabaceae</taxon>
        <taxon>Parasponia</taxon>
    </lineage>
</organism>
<evidence type="ECO:0000313" key="2">
    <source>
        <dbReference type="Proteomes" id="UP000237105"/>
    </source>
</evidence>
<sequence length="82" mass="9913">QPLQTTSKFFFTNDYDSDFDEDLTDFCFNKNIFQDDTYGTIESFLDEMIHFVVVDNKKLEPCSDRMELPQRIIMLKQRWEVE</sequence>
<dbReference type="EMBL" id="JXTB01000040">
    <property type="protein sequence ID" value="PON72200.1"/>
    <property type="molecule type" value="Genomic_DNA"/>
</dbReference>
<feature type="non-terminal residue" evidence="1">
    <location>
        <position position="1"/>
    </location>
</feature>
<reference evidence="2" key="1">
    <citation type="submission" date="2016-06" db="EMBL/GenBank/DDBJ databases">
        <title>Parallel loss of symbiosis genes in relatives of nitrogen-fixing non-legume Parasponia.</title>
        <authorList>
            <person name="Van Velzen R."/>
            <person name="Holmer R."/>
            <person name="Bu F."/>
            <person name="Rutten L."/>
            <person name="Van Zeijl A."/>
            <person name="Liu W."/>
            <person name="Santuari L."/>
            <person name="Cao Q."/>
            <person name="Sharma T."/>
            <person name="Shen D."/>
            <person name="Roswanjaya Y."/>
            <person name="Wardhani T."/>
            <person name="Kalhor M.S."/>
            <person name="Jansen J."/>
            <person name="Van den Hoogen J."/>
            <person name="Gungor B."/>
            <person name="Hartog M."/>
            <person name="Hontelez J."/>
            <person name="Verver J."/>
            <person name="Yang W.-C."/>
            <person name="Schijlen E."/>
            <person name="Repin R."/>
            <person name="Schilthuizen M."/>
            <person name="Schranz E."/>
            <person name="Heidstra R."/>
            <person name="Miyata K."/>
            <person name="Fedorova E."/>
            <person name="Kohlen W."/>
            <person name="Bisseling T."/>
            <person name="Smit S."/>
            <person name="Geurts R."/>
        </authorList>
    </citation>
    <scope>NUCLEOTIDE SEQUENCE [LARGE SCALE GENOMIC DNA]</scope>
    <source>
        <strain evidence="2">cv. WU1-14</strain>
    </source>
</reference>
<comment type="caution">
    <text evidence="1">The sequence shown here is derived from an EMBL/GenBank/DDBJ whole genome shotgun (WGS) entry which is preliminary data.</text>
</comment>
<proteinExistence type="predicted"/>
<protein>
    <submittedName>
        <fullName evidence="1">Uncharacterized protein</fullName>
    </submittedName>
</protein>
<name>A0A2P5DFZ2_PARAD</name>
<accession>A0A2P5DFZ2</accession>
<evidence type="ECO:0000313" key="1">
    <source>
        <dbReference type="EMBL" id="PON72200.1"/>
    </source>
</evidence>
<keyword evidence="2" id="KW-1185">Reference proteome</keyword>
<dbReference type="AlphaFoldDB" id="A0A2P5DFZ2"/>